<reference evidence="1" key="1">
    <citation type="submission" date="2020-07" db="EMBL/GenBank/DDBJ databases">
        <title>Genome Sequences for Panteoa spp. that cause Center Rot in Onions.</title>
        <authorList>
            <person name="Asselin J.A."/>
            <person name="Helmann T."/>
            <person name="Beer S."/>
            <person name="Stodghill P."/>
        </authorList>
    </citation>
    <scope>NUCLEOTIDE SEQUENCE</scope>
    <source>
        <strain evidence="1">OC5a</strain>
        <plasmid evidence="1">pOC5aB</plasmid>
    </source>
</reference>
<accession>A0A8A4KEJ5</accession>
<dbReference type="EMBL" id="CP059085">
    <property type="protein sequence ID" value="QTC48517.1"/>
    <property type="molecule type" value="Genomic_DNA"/>
</dbReference>
<protein>
    <submittedName>
        <fullName evidence="1">Uncharacterized protein</fullName>
    </submittedName>
</protein>
<dbReference type="AlphaFoldDB" id="A0A8A4KEJ5"/>
<evidence type="ECO:0000313" key="2">
    <source>
        <dbReference type="Proteomes" id="UP000663901"/>
    </source>
</evidence>
<dbReference type="RefSeq" id="WP_205954818.1">
    <property type="nucleotide sequence ID" value="NZ_CP059085.1"/>
</dbReference>
<proteinExistence type="predicted"/>
<gene>
    <name evidence="1" type="ORF">H0Z12_22310</name>
</gene>
<geneLocation type="plasmid" evidence="1 2">
    <name>pOC5aB</name>
</geneLocation>
<keyword evidence="1" id="KW-0614">Plasmid</keyword>
<name>A0A8A4KEJ5_PANAN</name>
<organism evidence="1 2">
    <name type="scientific">Pantoea ananas</name>
    <name type="common">Erwinia uredovora</name>
    <dbReference type="NCBI Taxonomy" id="553"/>
    <lineage>
        <taxon>Bacteria</taxon>
        <taxon>Pseudomonadati</taxon>
        <taxon>Pseudomonadota</taxon>
        <taxon>Gammaproteobacteria</taxon>
        <taxon>Enterobacterales</taxon>
        <taxon>Erwiniaceae</taxon>
        <taxon>Pantoea</taxon>
    </lineage>
</organism>
<sequence>MKLSPQTRDILRQYRALINEHRRSSGLRELRTEEVVDEICHFMTCQCAVYIGGRFIKQDGKG</sequence>
<evidence type="ECO:0000313" key="1">
    <source>
        <dbReference type="EMBL" id="QTC48517.1"/>
    </source>
</evidence>
<dbReference type="Proteomes" id="UP000663901">
    <property type="component" value="Plasmid pOC5aB"/>
</dbReference>